<dbReference type="GO" id="GO:0002161">
    <property type="term" value="F:aminoacyl-tRNA deacylase activity"/>
    <property type="evidence" value="ECO:0007669"/>
    <property type="project" value="InterPro"/>
</dbReference>
<dbReference type="AlphaFoldDB" id="A0A6N8G0Z0"/>
<comment type="caution">
    <text evidence="2">The sequence shown here is derived from an EMBL/GenBank/DDBJ whole genome shotgun (WGS) entry which is preliminary data.</text>
</comment>
<accession>A0A6N8G0Z0</accession>
<keyword evidence="3" id="KW-1185">Reference proteome</keyword>
<dbReference type="EMBL" id="NAPY01000051">
    <property type="protein sequence ID" value="MUL38871.1"/>
    <property type="molecule type" value="Genomic_DNA"/>
</dbReference>
<gene>
    <name evidence="2" type="ORF">BWI75_21775</name>
</gene>
<sequence>MDTKQLADYLGIAKRKVKLADAPTVLELTGFSVGGVPPFGHKTQLRTLIEKFVLSQPEVHFA</sequence>
<dbReference type="Proteomes" id="UP000441797">
    <property type="component" value="Unassembled WGS sequence"/>
</dbReference>
<dbReference type="InterPro" id="IPR007214">
    <property type="entry name" value="YbaK/aa-tRNA-synth-assoc-dom"/>
</dbReference>
<dbReference type="SUPFAM" id="SSF55826">
    <property type="entry name" value="YbaK/ProRS associated domain"/>
    <property type="match status" value="1"/>
</dbReference>
<evidence type="ECO:0000313" key="2">
    <source>
        <dbReference type="EMBL" id="MUL38871.1"/>
    </source>
</evidence>
<protein>
    <recommendedName>
        <fullName evidence="1">YbaK/aminoacyl-tRNA synthetase-associated domain-containing protein</fullName>
    </recommendedName>
</protein>
<reference evidence="2 3" key="1">
    <citation type="journal article" date="2019" name="Front. Microbiol.">
        <title>Genomic Features for Desiccation Tolerance and Sugar Biosynthesis in the Extremophile Gloeocapsopsis sp. UTEX B3054.</title>
        <authorList>
            <person name="Urrejola C."/>
            <person name="Alcorta J."/>
            <person name="Salas L."/>
            <person name="Vasquez M."/>
            <person name="Polz M.F."/>
            <person name="Vicuna R."/>
            <person name="Diez B."/>
        </authorList>
    </citation>
    <scope>NUCLEOTIDE SEQUENCE [LARGE SCALE GENOMIC DNA]</scope>
    <source>
        <strain evidence="2 3">1H9</strain>
    </source>
</reference>
<dbReference type="PANTHER" id="PTHR30411">
    <property type="entry name" value="CYTOPLASMIC PROTEIN"/>
    <property type="match status" value="1"/>
</dbReference>
<evidence type="ECO:0000313" key="3">
    <source>
        <dbReference type="Proteomes" id="UP000441797"/>
    </source>
</evidence>
<dbReference type="Gene3D" id="3.90.960.10">
    <property type="entry name" value="YbaK/aminoacyl-tRNA synthetase-associated domain"/>
    <property type="match status" value="1"/>
</dbReference>
<dbReference type="RefSeq" id="WP_105221885.1">
    <property type="nucleotide sequence ID" value="NZ_CAWNSU010000120.1"/>
</dbReference>
<name>A0A6N8G0Z0_9CHRO</name>
<organism evidence="2 3">
    <name type="scientific">Gloeocapsopsis dulcis AAB1 = 1H9</name>
    <dbReference type="NCBI Taxonomy" id="1433147"/>
    <lineage>
        <taxon>Bacteria</taxon>
        <taxon>Bacillati</taxon>
        <taxon>Cyanobacteriota</taxon>
        <taxon>Cyanophyceae</taxon>
        <taxon>Oscillatoriophycideae</taxon>
        <taxon>Chroococcales</taxon>
        <taxon>Chroococcaceae</taxon>
        <taxon>Gloeocapsopsis</taxon>
        <taxon>Gloeocapsopsis dulcis</taxon>
    </lineage>
</organism>
<proteinExistence type="predicted"/>
<feature type="domain" description="YbaK/aminoacyl-tRNA synthetase-associated" evidence="1">
    <location>
        <begin position="1"/>
        <end position="61"/>
    </location>
</feature>
<dbReference type="PANTHER" id="PTHR30411:SF1">
    <property type="entry name" value="CYTOPLASMIC PROTEIN"/>
    <property type="match status" value="1"/>
</dbReference>
<evidence type="ECO:0000259" key="1">
    <source>
        <dbReference type="Pfam" id="PF04073"/>
    </source>
</evidence>
<dbReference type="Pfam" id="PF04073">
    <property type="entry name" value="tRNA_edit"/>
    <property type="match status" value="1"/>
</dbReference>
<dbReference type="InterPro" id="IPR036754">
    <property type="entry name" value="YbaK/aa-tRNA-synt-asso_dom_sf"/>
</dbReference>